<proteinExistence type="predicted"/>
<dbReference type="RefSeq" id="WP_013460558.1">
    <property type="nucleotide sequence ID" value="NC_014762.1"/>
</dbReference>
<protein>
    <submittedName>
        <fullName evidence="1">Uncharacterized protein</fullName>
    </submittedName>
</protein>
<dbReference type="Proteomes" id="UP000008721">
    <property type="component" value="Chromosome"/>
</dbReference>
<accession>E4U0V9</accession>
<dbReference type="AlphaFoldDB" id="E4U0V9"/>
<dbReference type="HOGENOM" id="CLU_1427338_0_0_7"/>
<name>E4U0V9_SULKY</name>
<dbReference type="OrthoDB" id="9956103at2"/>
<dbReference type="KEGG" id="sku:Sulku_1700"/>
<sequence length="190" mass="22167">MKSIEKAKNTGIRLFNLDEPVNVNNLCPRGDFRVIRIYGLEKHPRTQELTPFLKKVLIDYKGMLLTEKYVEMIYIRKYLKLFASKHLISDEPNDFFELNIEKGQPQRLCCKFDPKRFIYRAEADTILEGLNTALDGYSKKYFDESTNSLEALAYVDSVQHNSVQKPKVKSKEFVQDAMQAFCIKEARQPD</sequence>
<dbReference type="EMBL" id="CP002355">
    <property type="protein sequence ID" value="ADR34361.1"/>
    <property type="molecule type" value="Genomic_DNA"/>
</dbReference>
<evidence type="ECO:0000313" key="2">
    <source>
        <dbReference type="Proteomes" id="UP000008721"/>
    </source>
</evidence>
<reference evidence="1 2" key="1">
    <citation type="journal article" date="2012" name="Stand. Genomic Sci.">
        <title>Complete genome sequence of the sulfur compounds oxidizing chemolithoautotroph Sulfuricurvum kujiense type strain (YK-1(T)).</title>
        <authorList>
            <person name="Han C."/>
            <person name="Kotsyurbenko O."/>
            <person name="Chertkov O."/>
            <person name="Held B."/>
            <person name="Lapidus A."/>
            <person name="Nolan M."/>
            <person name="Lucas S."/>
            <person name="Hammon N."/>
            <person name="Deshpande S."/>
            <person name="Cheng J.F."/>
            <person name="Tapia R."/>
            <person name="Goodwin L.A."/>
            <person name="Pitluck S."/>
            <person name="Liolios K."/>
            <person name="Pagani I."/>
            <person name="Ivanova N."/>
            <person name="Mavromatis K."/>
            <person name="Mikhailova N."/>
            <person name="Pati A."/>
            <person name="Chen A."/>
            <person name="Palaniappan K."/>
            <person name="Land M."/>
            <person name="Hauser L."/>
            <person name="Chang Y.J."/>
            <person name="Jeffries C.D."/>
            <person name="Brambilla E.M."/>
            <person name="Rohde M."/>
            <person name="Spring S."/>
            <person name="Sikorski J."/>
            <person name="Goker M."/>
            <person name="Woyke T."/>
            <person name="Bristow J."/>
            <person name="Eisen J.A."/>
            <person name="Markowitz V."/>
            <person name="Hugenholtz P."/>
            <person name="Kyrpides N.C."/>
            <person name="Klenk H.P."/>
            <person name="Detter J.C."/>
        </authorList>
    </citation>
    <scope>NUCLEOTIDE SEQUENCE [LARGE SCALE GENOMIC DNA]</scope>
    <source>
        <strain evidence="2">ATCC BAA-921 / DSM 16994 / JCM 11577 / YK-1</strain>
    </source>
</reference>
<evidence type="ECO:0000313" key="1">
    <source>
        <dbReference type="EMBL" id="ADR34361.1"/>
    </source>
</evidence>
<organism evidence="1 2">
    <name type="scientific">Sulfuricurvum kujiense (strain ATCC BAA-921 / DSM 16994 / JCM 11577 / YK-1)</name>
    <dbReference type="NCBI Taxonomy" id="709032"/>
    <lineage>
        <taxon>Bacteria</taxon>
        <taxon>Pseudomonadati</taxon>
        <taxon>Campylobacterota</taxon>
        <taxon>Epsilonproteobacteria</taxon>
        <taxon>Campylobacterales</taxon>
        <taxon>Sulfurimonadaceae</taxon>
        <taxon>Sulfuricurvum</taxon>
    </lineage>
</organism>
<keyword evidence="2" id="KW-1185">Reference proteome</keyword>
<gene>
    <name evidence="1" type="ordered locus">Sulku_1700</name>
</gene>